<reference evidence="2" key="2">
    <citation type="journal article" date="2019" name="IMA Fungus">
        <title>Genome sequencing and comparison of five Tilletia species to identify candidate genes for the detection of regulated species infecting wheat.</title>
        <authorList>
            <person name="Nguyen H.D.T."/>
            <person name="Sultana T."/>
            <person name="Kesanakurti P."/>
            <person name="Hambleton S."/>
        </authorList>
    </citation>
    <scope>NUCLEOTIDE SEQUENCE</scope>
    <source>
        <strain evidence="2">DAOMC 236416</strain>
    </source>
</reference>
<accession>A0A8T8SPD1</accession>
<sequence length="86" mass="9217">MSSSTITCPARPPRPNGPYFRWNSGAGQPPRKFVESDTTSNPKTECTCRGKPGDSAEKGKPGDSAENPIDIDREPEGTADDPIIID</sequence>
<comment type="caution">
    <text evidence="2">The sequence shown here is derived from an EMBL/GenBank/DDBJ whole genome shotgun (WGS) entry which is preliminary data.</text>
</comment>
<feature type="compositionally biased region" description="Basic and acidic residues" evidence="1">
    <location>
        <begin position="46"/>
        <end position="63"/>
    </location>
</feature>
<evidence type="ECO:0000313" key="3">
    <source>
        <dbReference type="Proteomes" id="UP000077521"/>
    </source>
</evidence>
<dbReference type="AlphaFoldDB" id="A0A8T8SPD1"/>
<evidence type="ECO:0000313" key="2">
    <source>
        <dbReference type="EMBL" id="KAE8244511.1"/>
    </source>
</evidence>
<keyword evidence="3" id="KW-1185">Reference proteome</keyword>
<protein>
    <submittedName>
        <fullName evidence="2">Uncharacterized protein</fullName>
    </submittedName>
</protein>
<name>A0A8T8SPD1_9BASI</name>
<dbReference type="EMBL" id="LWDF02000639">
    <property type="protein sequence ID" value="KAE8244511.1"/>
    <property type="molecule type" value="Genomic_DNA"/>
</dbReference>
<feature type="region of interest" description="Disordered" evidence="1">
    <location>
        <begin position="1"/>
        <end position="86"/>
    </location>
</feature>
<gene>
    <name evidence="2" type="ORF">A4X13_0g6542</name>
</gene>
<dbReference type="Proteomes" id="UP000077521">
    <property type="component" value="Unassembled WGS sequence"/>
</dbReference>
<reference evidence="2" key="1">
    <citation type="submission" date="2016-04" db="EMBL/GenBank/DDBJ databases">
        <authorList>
            <person name="Nguyen H.D."/>
            <person name="Samba Siva P."/>
            <person name="Cullis J."/>
            <person name="Levesque C.A."/>
            <person name="Hambleton S."/>
        </authorList>
    </citation>
    <scope>NUCLEOTIDE SEQUENCE</scope>
    <source>
        <strain evidence="2">DAOMC 236416</strain>
    </source>
</reference>
<organism evidence="2 3">
    <name type="scientific">Tilletia indica</name>
    <dbReference type="NCBI Taxonomy" id="43049"/>
    <lineage>
        <taxon>Eukaryota</taxon>
        <taxon>Fungi</taxon>
        <taxon>Dikarya</taxon>
        <taxon>Basidiomycota</taxon>
        <taxon>Ustilaginomycotina</taxon>
        <taxon>Exobasidiomycetes</taxon>
        <taxon>Tilletiales</taxon>
        <taxon>Tilletiaceae</taxon>
        <taxon>Tilletia</taxon>
    </lineage>
</organism>
<proteinExistence type="predicted"/>
<evidence type="ECO:0000256" key="1">
    <source>
        <dbReference type="SAM" id="MobiDB-lite"/>
    </source>
</evidence>